<evidence type="ECO:0000313" key="4">
    <source>
        <dbReference type="Proteomes" id="UP001304461"/>
    </source>
</evidence>
<dbReference type="SUPFAM" id="SSF54909">
    <property type="entry name" value="Dimeric alpha+beta barrel"/>
    <property type="match status" value="1"/>
</dbReference>
<dbReference type="PANTHER" id="PTHR35174:SF3">
    <property type="entry name" value="BLL7171 PROTEIN"/>
    <property type="match status" value="1"/>
</dbReference>
<keyword evidence="4" id="KW-1185">Reference proteome</keyword>
<proteinExistence type="inferred from homology"/>
<gene>
    <name evidence="3" type="ORF">VB738_01730</name>
</gene>
<sequence length="113" mass="12157">MQYAVLIFESEQDFADRPGLMPAYAAYSQALAEAGHMAGGEALQSPHTATTVRLRHGERQVQDGPFPDSKEQLGGFFLIDVPDLDAALTWAARCPAAERCAVEVRPVLAMAAP</sequence>
<dbReference type="Gene3D" id="3.30.70.1060">
    <property type="entry name" value="Dimeric alpha+beta barrel"/>
    <property type="match status" value="1"/>
</dbReference>
<name>A0ABU5RQB9_9CYAN</name>
<evidence type="ECO:0000259" key="2">
    <source>
        <dbReference type="Pfam" id="PF03795"/>
    </source>
</evidence>
<dbReference type="RefSeq" id="WP_323304096.1">
    <property type="nucleotide sequence ID" value="NZ_JAYGHX010000001.1"/>
</dbReference>
<dbReference type="InterPro" id="IPR011008">
    <property type="entry name" value="Dimeric_a/b-barrel"/>
</dbReference>
<dbReference type="Pfam" id="PF03795">
    <property type="entry name" value="YCII"/>
    <property type="match status" value="1"/>
</dbReference>
<evidence type="ECO:0000313" key="3">
    <source>
        <dbReference type="EMBL" id="MEA5389971.1"/>
    </source>
</evidence>
<organism evidence="3 4">
    <name type="scientific">Cyanobium gracile UHCC 0139</name>
    <dbReference type="NCBI Taxonomy" id="3110308"/>
    <lineage>
        <taxon>Bacteria</taxon>
        <taxon>Bacillati</taxon>
        <taxon>Cyanobacteriota</taxon>
        <taxon>Cyanophyceae</taxon>
        <taxon>Synechococcales</taxon>
        <taxon>Prochlorococcaceae</taxon>
        <taxon>Cyanobium</taxon>
    </lineage>
</organism>
<comment type="caution">
    <text evidence="3">The sequence shown here is derived from an EMBL/GenBank/DDBJ whole genome shotgun (WGS) entry which is preliminary data.</text>
</comment>
<reference evidence="3 4" key="1">
    <citation type="submission" date="2023-12" db="EMBL/GenBank/DDBJ databases">
        <title>Baltic Sea Cyanobacteria.</title>
        <authorList>
            <person name="Delbaje E."/>
            <person name="Fewer D.P."/>
            <person name="Shishido T.K."/>
        </authorList>
    </citation>
    <scope>NUCLEOTIDE SEQUENCE [LARGE SCALE GENOMIC DNA]</scope>
    <source>
        <strain evidence="3 4">UHCC 0139</strain>
    </source>
</reference>
<dbReference type="Proteomes" id="UP001304461">
    <property type="component" value="Unassembled WGS sequence"/>
</dbReference>
<dbReference type="PANTHER" id="PTHR35174">
    <property type="entry name" value="BLL7171 PROTEIN-RELATED"/>
    <property type="match status" value="1"/>
</dbReference>
<dbReference type="EMBL" id="JAYGHX010000001">
    <property type="protein sequence ID" value="MEA5389971.1"/>
    <property type="molecule type" value="Genomic_DNA"/>
</dbReference>
<feature type="domain" description="YCII-related" evidence="2">
    <location>
        <begin position="1"/>
        <end position="110"/>
    </location>
</feature>
<accession>A0ABU5RQB9</accession>
<evidence type="ECO:0000256" key="1">
    <source>
        <dbReference type="ARBA" id="ARBA00007689"/>
    </source>
</evidence>
<protein>
    <submittedName>
        <fullName evidence="3">YciI family protein</fullName>
    </submittedName>
</protein>
<comment type="similarity">
    <text evidence="1">Belongs to the YciI family.</text>
</comment>
<dbReference type="InterPro" id="IPR005545">
    <property type="entry name" value="YCII"/>
</dbReference>